<keyword evidence="2" id="KW-0732">Signal</keyword>
<dbReference type="Gene3D" id="3.10.170.10">
    <property type="match status" value="1"/>
</dbReference>
<dbReference type="Proteomes" id="UP000520767">
    <property type="component" value="Unassembled WGS sequence"/>
</dbReference>
<reference evidence="3 4" key="1">
    <citation type="submission" date="2020-08" db="EMBL/GenBank/DDBJ databases">
        <title>Genomic Encyclopedia of Type Strains, Phase III (KMG-III): the genomes of soil and plant-associated and newly described type strains.</title>
        <authorList>
            <person name="Whitman W."/>
        </authorList>
    </citation>
    <scope>NUCLEOTIDE SEQUENCE [LARGE SCALE GENOMIC DNA]</scope>
    <source>
        <strain evidence="3 4">CECT 8960</strain>
    </source>
</reference>
<evidence type="ECO:0000313" key="4">
    <source>
        <dbReference type="Proteomes" id="UP000520767"/>
    </source>
</evidence>
<accession>A0A7W7Q743</accession>
<feature type="region of interest" description="Disordered" evidence="1">
    <location>
        <begin position="325"/>
        <end position="344"/>
    </location>
</feature>
<evidence type="ECO:0000313" key="3">
    <source>
        <dbReference type="EMBL" id="MBB4908088.1"/>
    </source>
</evidence>
<feature type="signal peptide" evidence="2">
    <location>
        <begin position="1"/>
        <end position="26"/>
    </location>
</feature>
<feature type="chain" id="PRO_5038984682" evidence="2">
    <location>
        <begin position="27"/>
        <end position="496"/>
    </location>
</feature>
<keyword evidence="4" id="KW-1185">Reference proteome</keyword>
<keyword evidence="3" id="KW-0482">Metalloprotease</keyword>
<feature type="compositionally biased region" description="Basic and acidic residues" evidence="1">
    <location>
        <begin position="286"/>
        <end position="298"/>
    </location>
</feature>
<feature type="region of interest" description="Disordered" evidence="1">
    <location>
        <begin position="42"/>
        <end position="61"/>
    </location>
</feature>
<organism evidence="3 4">
    <name type="scientific">Actinophytocola algeriensis</name>
    <dbReference type="NCBI Taxonomy" id="1768010"/>
    <lineage>
        <taxon>Bacteria</taxon>
        <taxon>Bacillati</taxon>
        <taxon>Actinomycetota</taxon>
        <taxon>Actinomycetes</taxon>
        <taxon>Pseudonocardiales</taxon>
        <taxon>Pseudonocardiaceae</taxon>
    </lineage>
</organism>
<protein>
    <submittedName>
        <fullName evidence="3">Putative metalloprotease</fullName>
    </submittedName>
</protein>
<dbReference type="SUPFAM" id="SSF55486">
    <property type="entry name" value="Metalloproteases ('zincins'), catalytic domain"/>
    <property type="match status" value="1"/>
</dbReference>
<name>A0A7W7Q743_9PSEU</name>
<dbReference type="GO" id="GO:0008237">
    <property type="term" value="F:metallopeptidase activity"/>
    <property type="evidence" value="ECO:0007669"/>
    <property type="project" value="UniProtKB-KW"/>
</dbReference>
<dbReference type="GO" id="GO:0006508">
    <property type="term" value="P:proteolysis"/>
    <property type="evidence" value="ECO:0007669"/>
    <property type="project" value="UniProtKB-KW"/>
</dbReference>
<proteinExistence type="predicted"/>
<gene>
    <name evidence="3" type="ORF">FHR82_004330</name>
</gene>
<evidence type="ECO:0000256" key="2">
    <source>
        <dbReference type="SAM" id="SignalP"/>
    </source>
</evidence>
<dbReference type="RefSeq" id="WP_184812198.1">
    <property type="nucleotide sequence ID" value="NZ_JACHJQ010000004.1"/>
</dbReference>
<dbReference type="EMBL" id="JACHJQ010000004">
    <property type="protein sequence ID" value="MBB4908088.1"/>
    <property type="molecule type" value="Genomic_DNA"/>
</dbReference>
<evidence type="ECO:0000256" key="1">
    <source>
        <dbReference type="SAM" id="MobiDB-lite"/>
    </source>
</evidence>
<keyword evidence="3" id="KW-0645">Protease</keyword>
<sequence>MRVQGSRSWVRVGLALSAVAVMVAQIGGCGQTVAGTPTVEGGIDTTDAGGLEVTDGPTGPRQDVEDAKLEVENTDGGEMDRLATNAVADLYDYWDAELPANFDGDKFAHIERLVSYDSEGEPMTLCGASTEKFQNAFYCGGGGEDLIAWDRGVLLPMLAKNFDPISVVGVLAHEMGHAVQFRLGEKSNMDQSTPTIVREQQADCYMGNFMRYVAEGKAKHFELNTGEGLNQILATLFFIRDPAGYDHMTEGAHGLAFDRVYAFQEGFTTRDPNRCADMNVKEINERIEEKERSAKDEEAGGEAELNEKTLGLLQDSLDEAFKDNGAEQPKITENGAECDKGEGTSPATYCADENIVGIDLEKLKQIAEPPTEGSQPNEDGAGIGDFAAFAEIASRYTLAIQKQIGADLEGDSAGLRTACLTGAWTATTIDKDPNTPDDKLHLAVGDLDEAVAELLQDNSLIAADVNGKQVQSGFARVAAFRIGYIDGSGECTEQFA</sequence>
<comment type="caution">
    <text evidence="3">The sequence shown here is derived from an EMBL/GenBank/DDBJ whole genome shotgun (WGS) entry which is preliminary data.</text>
</comment>
<dbReference type="AlphaFoldDB" id="A0A7W7Q743"/>
<keyword evidence="3" id="KW-0378">Hydrolase</keyword>
<feature type="region of interest" description="Disordered" evidence="1">
    <location>
        <begin position="286"/>
        <end position="305"/>
    </location>
</feature>